<dbReference type="PROSITE" id="PS00178">
    <property type="entry name" value="AA_TRNA_LIGASE_I"/>
    <property type="match status" value="1"/>
</dbReference>
<keyword evidence="5 12" id="KW-0547">Nucleotide-binding</keyword>
<evidence type="ECO:0000256" key="5">
    <source>
        <dbReference type="ARBA" id="ARBA00022741"/>
    </source>
</evidence>
<evidence type="ECO:0000313" key="16">
    <source>
        <dbReference type="Proteomes" id="UP001377567"/>
    </source>
</evidence>
<dbReference type="Proteomes" id="UP001377567">
    <property type="component" value="Unassembled WGS sequence"/>
</dbReference>
<dbReference type="InterPro" id="IPR033708">
    <property type="entry name" value="Anticodon_Ile_BEm"/>
</dbReference>
<gene>
    <name evidence="15" type="ORF">DAKH74_040840</name>
</gene>
<dbReference type="SUPFAM" id="SSF50677">
    <property type="entry name" value="ValRS/IleRS/LeuRS editing domain"/>
    <property type="match status" value="1"/>
</dbReference>
<comment type="caution">
    <text evidence="15">The sequence shown here is derived from an EMBL/GenBank/DDBJ whole genome shotgun (WGS) entry which is preliminary data.</text>
</comment>
<dbReference type="InterPro" id="IPR009008">
    <property type="entry name" value="Val/Leu/Ile-tRNA-synth_edit"/>
</dbReference>
<dbReference type="InterPro" id="IPR023585">
    <property type="entry name" value="Ile-tRNA-ligase_type1"/>
</dbReference>
<dbReference type="PANTHER" id="PTHR42765">
    <property type="entry name" value="SOLEUCYL-TRNA SYNTHETASE"/>
    <property type="match status" value="1"/>
</dbReference>
<dbReference type="Gene3D" id="1.10.730.20">
    <property type="match status" value="1"/>
</dbReference>
<dbReference type="SUPFAM" id="SSF52374">
    <property type="entry name" value="Nucleotidylyl transferase"/>
    <property type="match status" value="1"/>
</dbReference>
<dbReference type="CDD" id="cd07960">
    <property type="entry name" value="Anticodon_Ia_Ile_BEm"/>
    <property type="match status" value="1"/>
</dbReference>
<dbReference type="FunFam" id="3.40.50.620:FF:000111">
    <property type="entry name" value="Mitochondrial isoleucyl-tRNA synthetase"/>
    <property type="match status" value="1"/>
</dbReference>
<evidence type="ECO:0000256" key="10">
    <source>
        <dbReference type="ARBA" id="ARBA00048359"/>
    </source>
</evidence>
<evidence type="ECO:0000256" key="9">
    <source>
        <dbReference type="ARBA" id="ARBA00032665"/>
    </source>
</evidence>
<dbReference type="Pfam" id="PF08264">
    <property type="entry name" value="Anticodon_1"/>
    <property type="match status" value="1"/>
</dbReference>
<dbReference type="GO" id="GO:0032543">
    <property type="term" value="P:mitochondrial translation"/>
    <property type="evidence" value="ECO:0007669"/>
    <property type="project" value="TreeGrafter"/>
</dbReference>
<keyword evidence="6 12" id="KW-0067">ATP-binding</keyword>
<dbReference type="GO" id="GO:0002161">
    <property type="term" value="F:aminoacyl-tRNA deacylase activity"/>
    <property type="evidence" value="ECO:0007669"/>
    <property type="project" value="InterPro"/>
</dbReference>
<dbReference type="SUPFAM" id="SSF47323">
    <property type="entry name" value="Anticodon-binding domain of a subclass of class I aminoacyl-tRNA synthetases"/>
    <property type="match status" value="1"/>
</dbReference>
<sequence length="1018" mass="115662">MLRTSHLRIIRRQASSHSFQKTLNLPSTKFPVRSNLQKTYKELIPQSSQDVYARQLTSFYAEYDKIRDRSEGERLKFIKDKLFVLHDGPPYANGDLHLGHALNKILKDIINRYQMGQGKYVYYRPGWDCHGLPIELKALKKLSSDQIEQISPIKIRNIAAKHAAATQKKQREQFEKFGIMTDWTKPYMTMDPGYEVDQLNVFKKLYDFGLIKRQNKPVYWGTETRTALAEGELEYNENHKSVSAYVNFPLTAESVSELRSKLRLDNITAVDCLIWTSTPWTLFSNQAICFNERFDYSLIKVEGRQKMIIVGTDLQGNVGLPEEHMTVATFNGSILNGLKYTNPLLNSNKPIEYPLINGSHVTNSAGTGLVHTAPGHGADDYLVGSKNGLPVFSPVDHKGNYDLSKFPENSSVQDLLLNPEGNGKEGRNVLDPTTTSMILQELEKLGMLMKTAEITHSYPYDWRSKKPIIIRSTPQWFTNLEDLKKLAAESLDNVQFMPQRGKQRLSSFIKNRNEWCISRQRSWGVPIPYFQHKEKPDLILMDSETISLAIENIKKWGLDSWFLEEDPAHEKTNIKNWLPPKYQHLADQYRKGKDTMDVWFDSGSSWTTLVDFYHNKLNISHEGMPKPLADMYLEGSDQHRGWFQSSLLCKIASNEKAQAPYGAVVTHGFTLDEKGIKMSKSIGNTIAPTDVIEGNKKLGLPALGVDGLRYLIAQSDFTSDITAGPTIMQHSADALKKIRLCFKFLLGNLNSEAVTSQLPIEELAPIDKYMIAKLQQLLDESKRNYTDYNFSKVLSTLQYHLNNELSAFYFDISKDTLYSNSVNSLRRRQVQTTLHKILETYTSILYPIIPVMVHEVYNFLPGESAKSGVDRASLDTKIWPSYSTQVADAADIVRSFEQVDLKILSTFKDMFKSISNETITKPGQTIAKLYVTEDLPITSESLMEILQVADAEIIKVDELDTVDIADEHPVKIPDVNAVLVVEESSMHKCPRCWKHSSPDADSLCGRCEHEIDASKSMN</sequence>
<dbReference type="GO" id="GO:0000049">
    <property type="term" value="F:tRNA binding"/>
    <property type="evidence" value="ECO:0007669"/>
    <property type="project" value="InterPro"/>
</dbReference>
<reference evidence="15 16" key="1">
    <citation type="journal article" date="2023" name="Elife">
        <title>Identification of key yeast species and microbe-microbe interactions impacting larval growth of Drosophila in the wild.</title>
        <authorList>
            <person name="Mure A."/>
            <person name="Sugiura Y."/>
            <person name="Maeda R."/>
            <person name="Honda K."/>
            <person name="Sakurai N."/>
            <person name="Takahashi Y."/>
            <person name="Watada M."/>
            <person name="Katoh T."/>
            <person name="Gotoh A."/>
            <person name="Gotoh Y."/>
            <person name="Taniguchi I."/>
            <person name="Nakamura K."/>
            <person name="Hayashi T."/>
            <person name="Katayama T."/>
            <person name="Uemura T."/>
            <person name="Hattori Y."/>
        </authorList>
    </citation>
    <scope>NUCLEOTIDE SEQUENCE [LARGE SCALE GENOMIC DNA]</scope>
    <source>
        <strain evidence="15 16">KH-74</strain>
    </source>
</reference>
<dbReference type="InterPro" id="IPR002300">
    <property type="entry name" value="aa-tRNA-synth_Ia"/>
</dbReference>
<dbReference type="Gene3D" id="3.90.740.10">
    <property type="entry name" value="Valyl/Leucyl/Isoleucyl-tRNA synthetase, editing domain"/>
    <property type="match status" value="1"/>
</dbReference>
<proteinExistence type="inferred from homology"/>
<evidence type="ECO:0000259" key="14">
    <source>
        <dbReference type="Pfam" id="PF08264"/>
    </source>
</evidence>
<dbReference type="GO" id="GO:0004822">
    <property type="term" value="F:isoleucine-tRNA ligase activity"/>
    <property type="evidence" value="ECO:0007669"/>
    <property type="project" value="UniProtKB-EC"/>
</dbReference>
<comment type="catalytic activity">
    <reaction evidence="10">
        <text>tRNA(Ile) + L-isoleucine + ATP = L-isoleucyl-tRNA(Ile) + AMP + diphosphate</text>
        <dbReference type="Rhea" id="RHEA:11060"/>
        <dbReference type="Rhea" id="RHEA-COMP:9666"/>
        <dbReference type="Rhea" id="RHEA-COMP:9695"/>
        <dbReference type="ChEBI" id="CHEBI:30616"/>
        <dbReference type="ChEBI" id="CHEBI:33019"/>
        <dbReference type="ChEBI" id="CHEBI:58045"/>
        <dbReference type="ChEBI" id="CHEBI:78442"/>
        <dbReference type="ChEBI" id="CHEBI:78528"/>
        <dbReference type="ChEBI" id="CHEBI:456215"/>
        <dbReference type="EC" id="6.1.1.5"/>
    </reaction>
</comment>
<dbReference type="Pfam" id="PF00133">
    <property type="entry name" value="tRNA-synt_1"/>
    <property type="match status" value="1"/>
</dbReference>
<dbReference type="NCBIfam" id="TIGR00392">
    <property type="entry name" value="ileS"/>
    <property type="match status" value="1"/>
</dbReference>
<keyword evidence="8 12" id="KW-0030">Aminoacyl-tRNA synthetase</keyword>
<protein>
    <recommendedName>
        <fullName evidence="11">Isoleucine--tRNA ligase, mitochondrial</fullName>
        <ecNumber evidence="3">6.1.1.5</ecNumber>
    </recommendedName>
    <alternativeName>
        <fullName evidence="9">Isoleucyl-tRNA synthetase</fullName>
    </alternativeName>
</protein>
<organism evidence="15 16">
    <name type="scientific">Maudiozyma humilis</name>
    <name type="common">Sour dough yeast</name>
    <name type="synonym">Kazachstania humilis</name>
    <dbReference type="NCBI Taxonomy" id="51915"/>
    <lineage>
        <taxon>Eukaryota</taxon>
        <taxon>Fungi</taxon>
        <taxon>Dikarya</taxon>
        <taxon>Ascomycota</taxon>
        <taxon>Saccharomycotina</taxon>
        <taxon>Saccharomycetes</taxon>
        <taxon>Saccharomycetales</taxon>
        <taxon>Saccharomycetaceae</taxon>
        <taxon>Maudiozyma</taxon>
    </lineage>
</organism>
<evidence type="ECO:0000256" key="12">
    <source>
        <dbReference type="RuleBase" id="RU363035"/>
    </source>
</evidence>
<dbReference type="Gene3D" id="3.40.50.620">
    <property type="entry name" value="HUPs"/>
    <property type="match status" value="2"/>
</dbReference>
<evidence type="ECO:0000256" key="4">
    <source>
        <dbReference type="ARBA" id="ARBA00022598"/>
    </source>
</evidence>
<evidence type="ECO:0000256" key="3">
    <source>
        <dbReference type="ARBA" id="ARBA00013165"/>
    </source>
</evidence>
<dbReference type="GO" id="GO:0005524">
    <property type="term" value="F:ATP binding"/>
    <property type="evidence" value="ECO:0007669"/>
    <property type="project" value="UniProtKB-KW"/>
</dbReference>
<evidence type="ECO:0000256" key="11">
    <source>
        <dbReference type="ARBA" id="ARBA00068280"/>
    </source>
</evidence>
<accession>A0AAV5S160</accession>
<dbReference type="InterPro" id="IPR014729">
    <property type="entry name" value="Rossmann-like_a/b/a_fold"/>
</dbReference>
<keyword evidence="7 12" id="KW-0648">Protein biosynthesis</keyword>
<dbReference type="EC" id="6.1.1.5" evidence="3"/>
<feature type="domain" description="Methionyl/Valyl/Leucyl/Isoleucyl-tRNA synthetase anticodon-binding" evidence="14">
    <location>
        <begin position="767"/>
        <end position="891"/>
    </location>
</feature>
<evidence type="ECO:0000256" key="1">
    <source>
        <dbReference type="ARBA" id="ARBA00004173"/>
    </source>
</evidence>
<comment type="similarity">
    <text evidence="2 12">Belongs to the class-I aminoacyl-tRNA synthetase family.</text>
</comment>
<dbReference type="GO" id="GO:0006428">
    <property type="term" value="P:isoleucyl-tRNA aminoacylation"/>
    <property type="evidence" value="ECO:0007669"/>
    <property type="project" value="InterPro"/>
</dbReference>
<evidence type="ECO:0000259" key="13">
    <source>
        <dbReference type="Pfam" id="PF00133"/>
    </source>
</evidence>
<evidence type="ECO:0000256" key="8">
    <source>
        <dbReference type="ARBA" id="ARBA00023146"/>
    </source>
</evidence>
<comment type="subcellular location">
    <subcellularLocation>
        <location evidence="1">Mitochondrion</location>
    </subcellularLocation>
</comment>
<evidence type="ECO:0000256" key="7">
    <source>
        <dbReference type="ARBA" id="ARBA00022917"/>
    </source>
</evidence>
<dbReference type="HAMAP" id="MF_02002">
    <property type="entry name" value="Ile_tRNA_synth_type1"/>
    <property type="match status" value="1"/>
</dbReference>
<dbReference type="InterPro" id="IPR009080">
    <property type="entry name" value="tRNAsynth_Ia_anticodon-bd"/>
</dbReference>
<dbReference type="InterPro" id="IPR050081">
    <property type="entry name" value="Ile-tRNA_ligase"/>
</dbReference>
<dbReference type="AlphaFoldDB" id="A0AAV5S160"/>
<dbReference type="InterPro" id="IPR002301">
    <property type="entry name" value="Ile-tRNA-ligase"/>
</dbReference>
<dbReference type="PRINTS" id="PR00984">
    <property type="entry name" value="TRNASYNTHILE"/>
</dbReference>
<dbReference type="EMBL" id="BTGD01000013">
    <property type="protein sequence ID" value="GMM57468.1"/>
    <property type="molecule type" value="Genomic_DNA"/>
</dbReference>
<name>A0AAV5S160_MAUHU</name>
<keyword evidence="16" id="KW-1185">Reference proteome</keyword>
<evidence type="ECO:0000313" key="15">
    <source>
        <dbReference type="EMBL" id="GMM57468.1"/>
    </source>
</evidence>
<evidence type="ECO:0000256" key="6">
    <source>
        <dbReference type="ARBA" id="ARBA00022840"/>
    </source>
</evidence>
<dbReference type="PANTHER" id="PTHR42765:SF1">
    <property type="entry name" value="ISOLEUCINE--TRNA LIGASE, MITOCHONDRIAL"/>
    <property type="match status" value="1"/>
</dbReference>
<dbReference type="InterPro" id="IPR001412">
    <property type="entry name" value="aa-tRNA-synth_I_CS"/>
</dbReference>
<dbReference type="GO" id="GO:0005739">
    <property type="term" value="C:mitochondrion"/>
    <property type="evidence" value="ECO:0007669"/>
    <property type="project" value="UniProtKB-SubCell"/>
</dbReference>
<keyword evidence="4 12" id="KW-0436">Ligase</keyword>
<feature type="domain" description="Aminoacyl-tRNA synthetase class Ia" evidence="13">
    <location>
        <begin position="80"/>
        <end position="721"/>
    </location>
</feature>
<dbReference type="InterPro" id="IPR013155">
    <property type="entry name" value="M/V/L/I-tRNA-synth_anticd-bd"/>
</dbReference>
<evidence type="ECO:0000256" key="2">
    <source>
        <dbReference type="ARBA" id="ARBA00005594"/>
    </source>
</evidence>